<dbReference type="AlphaFoldDB" id="A0A0A9FWX9"/>
<protein>
    <submittedName>
        <fullName evidence="1">Uncharacterized protein</fullName>
    </submittedName>
</protein>
<organism evidence="1">
    <name type="scientific">Arundo donax</name>
    <name type="common">Giant reed</name>
    <name type="synonym">Donax arundinaceus</name>
    <dbReference type="NCBI Taxonomy" id="35708"/>
    <lineage>
        <taxon>Eukaryota</taxon>
        <taxon>Viridiplantae</taxon>
        <taxon>Streptophyta</taxon>
        <taxon>Embryophyta</taxon>
        <taxon>Tracheophyta</taxon>
        <taxon>Spermatophyta</taxon>
        <taxon>Magnoliopsida</taxon>
        <taxon>Liliopsida</taxon>
        <taxon>Poales</taxon>
        <taxon>Poaceae</taxon>
        <taxon>PACMAD clade</taxon>
        <taxon>Arundinoideae</taxon>
        <taxon>Arundineae</taxon>
        <taxon>Arundo</taxon>
    </lineage>
</organism>
<dbReference type="EMBL" id="GBRH01182177">
    <property type="protein sequence ID" value="JAE15719.1"/>
    <property type="molecule type" value="Transcribed_RNA"/>
</dbReference>
<sequence>MNWIKLCTLEHMIMIQLVPTFLKTVFF</sequence>
<name>A0A0A9FWX9_ARUDO</name>
<accession>A0A0A9FWX9</accession>
<proteinExistence type="predicted"/>
<reference evidence="1" key="2">
    <citation type="journal article" date="2015" name="Data Brief">
        <title>Shoot transcriptome of the giant reed, Arundo donax.</title>
        <authorList>
            <person name="Barrero R.A."/>
            <person name="Guerrero F.D."/>
            <person name="Moolhuijzen P."/>
            <person name="Goolsby J.A."/>
            <person name="Tidwell J."/>
            <person name="Bellgard S.E."/>
            <person name="Bellgard M.I."/>
        </authorList>
    </citation>
    <scope>NUCLEOTIDE SEQUENCE</scope>
    <source>
        <tissue evidence="1">Shoot tissue taken approximately 20 cm above the soil surface</tissue>
    </source>
</reference>
<reference evidence="1" key="1">
    <citation type="submission" date="2014-09" db="EMBL/GenBank/DDBJ databases">
        <authorList>
            <person name="Magalhaes I.L.F."/>
            <person name="Oliveira U."/>
            <person name="Santos F.R."/>
            <person name="Vidigal T.H.D.A."/>
            <person name="Brescovit A.D."/>
            <person name="Santos A.J."/>
        </authorList>
    </citation>
    <scope>NUCLEOTIDE SEQUENCE</scope>
    <source>
        <tissue evidence="1">Shoot tissue taken approximately 20 cm above the soil surface</tissue>
    </source>
</reference>
<evidence type="ECO:0000313" key="1">
    <source>
        <dbReference type="EMBL" id="JAE15719.1"/>
    </source>
</evidence>